<dbReference type="Pfam" id="PF00120">
    <property type="entry name" value="Gln-synt_C"/>
    <property type="match status" value="1"/>
</dbReference>
<dbReference type="AlphaFoldDB" id="A0A0L0H3Z6"/>
<evidence type="ECO:0000259" key="4">
    <source>
        <dbReference type="PROSITE" id="PS51987"/>
    </source>
</evidence>
<comment type="similarity">
    <text evidence="2 3">Belongs to the glutamine synthetase family.</text>
</comment>
<dbReference type="Proteomes" id="UP000053201">
    <property type="component" value="Unassembled WGS sequence"/>
</dbReference>
<keyword evidence="6" id="KW-1185">Reference proteome</keyword>
<name>A0A0L0H3Z6_SPIPD</name>
<dbReference type="STRING" id="645134.A0A0L0H3Z6"/>
<sequence length="921" mass="99734">MRTRKGQTTTSGGAVALRGVLIVSAEAGGAMSHAVPCAKSLFVPPAIVVSTISFLHPQPNIHEAMASLPTNDILTLEKAISSIPAIDAHAHPLLVDPTNEEQIPLESIISEAEGGALKDAIHTLAGRRAIRELAAFYNLETSADFGLIREERKRLGAATVTRKLLDASTIAGFLLDDGLHAPSDVSSVDAHTAFTLHPAKRILRIETIAESIITTQASSWSPDTPNRVSGFVSAFLRAIDPPPPNVVAFKSVIAYRSGLEICRDLPMEDVTAALDDACRVVQRAAGGRWRLTQKPLLDFILRIALKVAAKLGLPIQFHTGIGDKDVDLVKANPALLRSILDDPDPLLSKAKIVLLHVYPYAKEAAYLASVYENVYADFGLANLLLSSQGIEQSIQELLQIAPTSKVHFSTDGHFHPETVYLAAKWGRQALANVLGKIVAKNELSLEEAVQIARDILFENANALYKLGWSTSVPFSSIVGMKSRNAPIVEAMEGVHVVRMMWVDYANITRTKLVPLPRFISMVSNSSGVPFVTALFGFPFMRDGIARGLDGACISVTKDAVLKPDVRTFKRLPYWKGHAAVLGTFWDEVRQTEHPCCPRTILSRLAKDLTDKHRIKLRCGFELEFQLLRPSNPHHTPIDTTNYCDTTSLLPYSADSAVNVLDQIVTSLTDQGIGVHLFHAESGHGQFEIALTAGGVVEAADGLVLAKQTIYNIAASHGLKATFVPKPNPLAAGNSCHVHISLWEGAQNLFLSGSAQPHQFMAGILAHLPALTAITTPSVNSHERLQPGCWAGAFQAWGRGNKEAPLRLLEDRVEFKTFDGTANPYLALSAIIACGLHGIESQSTLPPETSVDPITLAEATRPSRLPATLTEALDALTAGEVITKALRDDAIQAFIAVKREEIAWREACSSREEAVKVLMEKY</sequence>
<dbReference type="SUPFAM" id="SSF55931">
    <property type="entry name" value="Glutamine synthetase/guanido kinase"/>
    <property type="match status" value="1"/>
</dbReference>
<gene>
    <name evidence="5" type="ORF">SPPG_08358</name>
</gene>
<dbReference type="OMA" id="LEGCPRT"/>
<reference evidence="5 6" key="1">
    <citation type="submission" date="2009-08" db="EMBL/GenBank/DDBJ databases">
        <title>The Genome Sequence of Spizellomyces punctatus strain DAOM BR117.</title>
        <authorList>
            <consortium name="The Broad Institute Genome Sequencing Platform"/>
            <person name="Russ C."/>
            <person name="Cuomo C."/>
            <person name="Shea T."/>
            <person name="Young S.K."/>
            <person name="Zeng Q."/>
            <person name="Koehrsen M."/>
            <person name="Haas B."/>
            <person name="Borodovsky M."/>
            <person name="Guigo R."/>
            <person name="Alvarado L."/>
            <person name="Berlin A."/>
            <person name="Bochicchio J."/>
            <person name="Borenstein D."/>
            <person name="Chapman S."/>
            <person name="Chen Z."/>
            <person name="Engels R."/>
            <person name="Freedman E."/>
            <person name="Gellesch M."/>
            <person name="Goldberg J."/>
            <person name="Griggs A."/>
            <person name="Gujja S."/>
            <person name="Heiman D."/>
            <person name="Hepburn T."/>
            <person name="Howarth C."/>
            <person name="Jen D."/>
            <person name="Larson L."/>
            <person name="Lewis B."/>
            <person name="Mehta T."/>
            <person name="Park D."/>
            <person name="Pearson M."/>
            <person name="Roberts A."/>
            <person name="Saif S."/>
            <person name="Shenoy N."/>
            <person name="Sisk P."/>
            <person name="Stolte C."/>
            <person name="Sykes S."/>
            <person name="Thomson T."/>
            <person name="Walk T."/>
            <person name="White J."/>
            <person name="Yandava C."/>
            <person name="Burger G."/>
            <person name="Gray M.W."/>
            <person name="Holland P.W.H."/>
            <person name="King N."/>
            <person name="Lang F.B.F."/>
            <person name="Roger A.J."/>
            <person name="Ruiz-Trillo I."/>
            <person name="Lander E."/>
            <person name="Nusbaum C."/>
        </authorList>
    </citation>
    <scope>NUCLEOTIDE SEQUENCE [LARGE SCALE GENOMIC DNA]</scope>
    <source>
        <strain evidence="5 6">DAOM BR117</strain>
    </source>
</reference>
<dbReference type="Gene3D" id="3.10.20.70">
    <property type="entry name" value="Glutamine synthetase, N-terminal domain"/>
    <property type="match status" value="1"/>
</dbReference>
<dbReference type="EMBL" id="KQ257470">
    <property type="protein sequence ID" value="KNC96205.1"/>
    <property type="molecule type" value="Genomic_DNA"/>
</dbReference>
<dbReference type="GeneID" id="27691527"/>
<dbReference type="eggNOG" id="KOG0683">
    <property type="taxonomic scope" value="Eukaryota"/>
</dbReference>
<dbReference type="GO" id="GO:0006542">
    <property type="term" value="P:glutamine biosynthetic process"/>
    <property type="evidence" value="ECO:0007669"/>
    <property type="project" value="InterPro"/>
</dbReference>
<dbReference type="OrthoDB" id="77835at2759"/>
<dbReference type="InterPro" id="IPR014746">
    <property type="entry name" value="Gln_synth/guanido_kin_cat_dom"/>
</dbReference>
<evidence type="ECO:0000256" key="3">
    <source>
        <dbReference type="RuleBase" id="RU000384"/>
    </source>
</evidence>
<dbReference type="PANTHER" id="PTHR43383">
    <property type="entry name" value="NODULIN 6"/>
    <property type="match status" value="1"/>
</dbReference>
<dbReference type="InterPro" id="IPR036651">
    <property type="entry name" value="Gln_synt_N_sf"/>
</dbReference>
<dbReference type="SUPFAM" id="SSF51556">
    <property type="entry name" value="Metallo-dependent hydrolases"/>
    <property type="match status" value="1"/>
</dbReference>
<dbReference type="Gene3D" id="3.20.20.140">
    <property type="entry name" value="Metal-dependent hydrolases"/>
    <property type="match status" value="1"/>
</dbReference>
<dbReference type="InterPro" id="IPR008146">
    <property type="entry name" value="Gln_synth_cat_dom"/>
</dbReference>
<evidence type="ECO:0000313" key="5">
    <source>
        <dbReference type="EMBL" id="KNC96205.1"/>
    </source>
</evidence>
<accession>A0A0L0H3Z6</accession>
<dbReference type="InterPro" id="IPR032466">
    <property type="entry name" value="Metal_Hydrolase"/>
</dbReference>
<dbReference type="InterPro" id="IPR006680">
    <property type="entry name" value="Amidohydro-rel"/>
</dbReference>
<dbReference type="GO" id="GO:0016787">
    <property type="term" value="F:hydrolase activity"/>
    <property type="evidence" value="ECO:0007669"/>
    <property type="project" value="InterPro"/>
</dbReference>
<dbReference type="Pfam" id="PF04909">
    <property type="entry name" value="Amidohydro_2"/>
    <property type="match status" value="1"/>
</dbReference>
<proteinExistence type="inferred from homology"/>
<evidence type="ECO:0000313" key="6">
    <source>
        <dbReference type="Proteomes" id="UP000053201"/>
    </source>
</evidence>
<protein>
    <recommendedName>
        <fullName evidence="1">Glutamine synthetase</fullName>
    </recommendedName>
</protein>
<evidence type="ECO:0000256" key="1">
    <source>
        <dbReference type="ARBA" id="ARBA00021364"/>
    </source>
</evidence>
<dbReference type="Gene3D" id="3.30.590.10">
    <property type="entry name" value="Glutamine synthetase/guanido kinase, catalytic domain"/>
    <property type="match status" value="1"/>
</dbReference>
<dbReference type="PROSITE" id="PS51987">
    <property type="entry name" value="GS_CATALYTIC"/>
    <property type="match status" value="1"/>
</dbReference>
<dbReference type="SMART" id="SM01230">
    <property type="entry name" value="Gln-synt_C"/>
    <property type="match status" value="1"/>
</dbReference>
<dbReference type="GO" id="GO:0004356">
    <property type="term" value="F:glutamine synthetase activity"/>
    <property type="evidence" value="ECO:0007669"/>
    <property type="project" value="InterPro"/>
</dbReference>
<evidence type="ECO:0000256" key="2">
    <source>
        <dbReference type="PROSITE-ProRule" id="PRU01331"/>
    </source>
</evidence>
<dbReference type="PANTHER" id="PTHR43383:SF2">
    <property type="entry name" value="AMIDOHYDROLASE 2 FAMILY PROTEIN"/>
    <property type="match status" value="1"/>
</dbReference>
<feature type="domain" description="GS catalytic" evidence="4">
    <location>
        <begin position="597"/>
        <end position="921"/>
    </location>
</feature>
<dbReference type="RefSeq" id="XP_016604245.1">
    <property type="nucleotide sequence ID" value="XM_016756517.1"/>
</dbReference>
<dbReference type="VEuPathDB" id="FungiDB:SPPG_08358"/>
<dbReference type="InParanoid" id="A0A0L0H3Z6"/>
<organism evidence="5 6">
    <name type="scientific">Spizellomyces punctatus (strain DAOM BR117)</name>
    <dbReference type="NCBI Taxonomy" id="645134"/>
    <lineage>
        <taxon>Eukaryota</taxon>
        <taxon>Fungi</taxon>
        <taxon>Fungi incertae sedis</taxon>
        <taxon>Chytridiomycota</taxon>
        <taxon>Chytridiomycota incertae sedis</taxon>
        <taxon>Chytridiomycetes</taxon>
        <taxon>Spizellomycetales</taxon>
        <taxon>Spizellomycetaceae</taxon>
        <taxon>Spizellomyces</taxon>
    </lineage>
</organism>